<keyword evidence="3" id="KW-1185">Reference proteome</keyword>
<proteinExistence type="predicted"/>
<organism evidence="2 3">
    <name type="scientific">Photobacterium profundum (strain SS9)</name>
    <dbReference type="NCBI Taxonomy" id="298386"/>
    <lineage>
        <taxon>Bacteria</taxon>
        <taxon>Pseudomonadati</taxon>
        <taxon>Pseudomonadota</taxon>
        <taxon>Gammaproteobacteria</taxon>
        <taxon>Vibrionales</taxon>
        <taxon>Vibrionaceae</taxon>
        <taxon>Photobacterium</taxon>
    </lineage>
</organism>
<dbReference type="HOGENOM" id="CLU_2539637_0_0_6"/>
<evidence type="ECO:0000313" key="3">
    <source>
        <dbReference type="Proteomes" id="UP000000593"/>
    </source>
</evidence>
<protein>
    <submittedName>
        <fullName evidence="2">Uncharacterized protein</fullName>
    </submittedName>
</protein>
<reference evidence="3" key="1">
    <citation type="journal article" date="2005" name="Science">
        <title>Life at depth: Photobacterium profundum genome sequence and expression analysis.</title>
        <authorList>
            <person name="Vezzi A."/>
            <person name="Campanaro S."/>
            <person name="D'Angelo M."/>
            <person name="Simonato F."/>
            <person name="Vitulo N."/>
            <person name="Lauro F.M."/>
            <person name="Cestaro A."/>
            <person name="Malacrida G."/>
            <person name="Simionati B."/>
            <person name="Cannata N."/>
            <person name="Romualdi C."/>
            <person name="Bartlett D.H."/>
            <person name="Valle G."/>
        </authorList>
    </citation>
    <scope>NUCLEOTIDE SEQUENCE [LARGE SCALE GENOMIC DNA]</scope>
    <source>
        <strain evidence="3">ATCC BAA-1253 / SS9</strain>
    </source>
</reference>
<dbReference type="Proteomes" id="UP000000593">
    <property type="component" value="Chromosome 1"/>
</dbReference>
<evidence type="ECO:0000313" key="2">
    <source>
        <dbReference type="EMBL" id="CAG19182.1"/>
    </source>
</evidence>
<keyword evidence="1" id="KW-0812">Transmembrane</keyword>
<gene>
    <name evidence="2" type="ordered locus">PBPRA0769</name>
</gene>
<feature type="transmembrane region" description="Helical" evidence="1">
    <location>
        <begin position="42"/>
        <end position="63"/>
    </location>
</feature>
<name>Q6LU43_PHOPR</name>
<accession>Q6LU43</accession>
<keyword evidence="1" id="KW-0472">Membrane</keyword>
<dbReference type="AlphaFoldDB" id="Q6LU43"/>
<dbReference type="KEGG" id="ppr:PBPRA0769"/>
<keyword evidence="1" id="KW-1133">Transmembrane helix</keyword>
<evidence type="ECO:0000256" key="1">
    <source>
        <dbReference type="SAM" id="Phobius"/>
    </source>
</evidence>
<dbReference type="EMBL" id="CR378665">
    <property type="protein sequence ID" value="CAG19182.1"/>
    <property type="molecule type" value="Genomic_DNA"/>
</dbReference>
<sequence>MLYMDFTQDKKPRTRHLSERSRYSYILDQFSSIDNSPLYLRAFLRSITRPSINFLVAVAYFLFKIEKIAHRRSLINLKFYLKK</sequence>